<feature type="signal peptide" evidence="1">
    <location>
        <begin position="1"/>
        <end position="22"/>
    </location>
</feature>
<name>A0AAV9XV60_9CRYT</name>
<protein>
    <recommendedName>
        <fullName evidence="4">Signal peptide-containing protein</fullName>
    </recommendedName>
</protein>
<sequence>MHFLPFILFTLIVGSCVHLTSGGAISLGKLAMERFVGRLDLCNAGNITENFIYSHLDDLTAEISAVLENEFGEVVASSLERYRRIIRYAMNDNGNNIKKLLESNNEISSLIDDEWRLVTYDLLSIDSNDNLDDVNEFGINNIEQNFVKYEKYLNQGAAPLIARLVRLLERKVSIQNDIIELVVTLHKLIIEDEMILTVYLFNLKQSKLDALYKRVSKLSKLLNIYKRLNMLLIGNFDKPFRISILKLMSIFDESGDNYVPDNLIKIYPYKKIINRFNSLLGKKKGETTSENNYNCYDSKSDTYIDFENRGKDVYFNVSLDKIDDFSEDTSPLEPKNDALGNSIGSLTVKENNTLFNLIGNLTNGTNQEFFSNNKSDLSLNNKRFTDCSKGVKYFEMFLSDVNENDGCEDKYKDVLKNRGKSSNHYIYKKSIPSTVNLIRQDNTITESDLKCLSTQFMCPVVRHLNEVEMHELDKTLSIFNDGPAKKDKTLVWAISESLVDNYGARVRLLKFISLKVVDVYSSIERLNQTPLMNIGDNVDEGIGFYREKQKKMLSALLALEEFLKSNSTVEIILRRKSFIEVFTSDNERKRLLGSGNSSYNNENGSYSNLIGAQNQKHFIRLRNSFEDREFWTTHNYNQMFAFGNSYDFYNDEQRPNLPELCTRFVAVVSITKSISSFCINSYKFGQKVCSMVFEQPIHNLLSNQDYSWLTGIKLVEIVNRFIEERNLPKELFINQKNAFRALNYSFSQKIYNIHQACTQSLVSQKSTMIYRQNISLHVIKPIFKLSCAEFFGISPFLYN</sequence>
<gene>
    <name evidence="2" type="ORF">RS030_7929</name>
</gene>
<evidence type="ECO:0008006" key="4">
    <source>
        <dbReference type="Google" id="ProtNLM"/>
    </source>
</evidence>
<evidence type="ECO:0000256" key="1">
    <source>
        <dbReference type="SAM" id="SignalP"/>
    </source>
</evidence>
<dbReference type="EMBL" id="JAWDEY010000035">
    <property type="protein sequence ID" value="KAK6588004.1"/>
    <property type="molecule type" value="Genomic_DNA"/>
</dbReference>
<comment type="caution">
    <text evidence="2">The sequence shown here is derived from an EMBL/GenBank/DDBJ whole genome shotgun (WGS) entry which is preliminary data.</text>
</comment>
<accession>A0AAV9XV60</accession>
<keyword evidence="3" id="KW-1185">Reference proteome</keyword>
<evidence type="ECO:0000313" key="3">
    <source>
        <dbReference type="Proteomes" id="UP001311799"/>
    </source>
</evidence>
<dbReference type="AlphaFoldDB" id="A0AAV9XV60"/>
<organism evidence="2 3">
    <name type="scientific">Cryptosporidium xiaoi</name>
    <dbReference type="NCBI Taxonomy" id="659607"/>
    <lineage>
        <taxon>Eukaryota</taxon>
        <taxon>Sar</taxon>
        <taxon>Alveolata</taxon>
        <taxon>Apicomplexa</taxon>
        <taxon>Conoidasida</taxon>
        <taxon>Coccidia</taxon>
        <taxon>Eucoccidiorida</taxon>
        <taxon>Eimeriorina</taxon>
        <taxon>Cryptosporidiidae</taxon>
        <taxon>Cryptosporidium</taxon>
    </lineage>
</organism>
<reference evidence="2 3" key="1">
    <citation type="submission" date="2023-10" db="EMBL/GenBank/DDBJ databases">
        <title>Comparative genomics analysis reveals potential genetic determinants of host preference in Cryptosporidium xiaoi.</title>
        <authorList>
            <person name="Xiao L."/>
            <person name="Li J."/>
        </authorList>
    </citation>
    <scope>NUCLEOTIDE SEQUENCE [LARGE SCALE GENOMIC DNA]</scope>
    <source>
        <strain evidence="2 3">52996</strain>
    </source>
</reference>
<proteinExistence type="predicted"/>
<keyword evidence="1" id="KW-0732">Signal</keyword>
<feature type="chain" id="PRO_5043530335" description="Signal peptide-containing protein" evidence="1">
    <location>
        <begin position="23"/>
        <end position="799"/>
    </location>
</feature>
<evidence type="ECO:0000313" key="2">
    <source>
        <dbReference type="EMBL" id="KAK6588004.1"/>
    </source>
</evidence>
<dbReference type="Proteomes" id="UP001311799">
    <property type="component" value="Unassembled WGS sequence"/>
</dbReference>